<dbReference type="InterPro" id="IPR038770">
    <property type="entry name" value="Na+/solute_symporter_sf"/>
</dbReference>
<feature type="transmembrane region" description="Helical" evidence="5">
    <location>
        <begin position="12"/>
        <end position="29"/>
    </location>
</feature>
<dbReference type="InterPro" id="IPR006153">
    <property type="entry name" value="Cation/H_exchanger_TM"/>
</dbReference>
<evidence type="ECO:0000256" key="4">
    <source>
        <dbReference type="ARBA" id="ARBA00023136"/>
    </source>
</evidence>
<dbReference type="Proteomes" id="UP001410394">
    <property type="component" value="Unassembled WGS sequence"/>
</dbReference>
<feature type="transmembrane region" description="Helical" evidence="5">
    <location>
        <begin position="59"/>
        <end position="78"/>
    </location>
</feature>
<organism evidence="7 8">
    <name type="scientific">Uliginosibacterium sediminicola</name>
    <dbReference type="NCBI Taxonomy" id="2024550"/>
    <lineage>
        <taxon>Bacteria</taxon>
        <taxon>Pseudomonadati</taxon>
        <taxon>Pseudomonadota</taxon>
        <taxon>Betaproteobacteria</taxon>
        <taxon>Rhodocyclales</taxon>
        <taxon>Zoogloeaceae</taxon>
        <taxon>Uliginosibacterium</taxon>
    </lineage>
</organism>
<keyword evidence="4 5" id="KW-0472">Membrane</keyword>
<feature type="transmembrane region" description="Helical" evidence="5">
    <location>
        <begin position="187"/>
        <end position="211"/>
    </location>
</feature>
<dbReference type="EMBL" id="JBDIVE010000006">
    <property type="protein sequence ID" value="MEN3069303.1"/>
    <property type="molecule type" value="Genomic_DNA"/>
</dbReference>
<feature type="transmembrane region" description="Helical" evidence="5">
    <location>
        <begin position="268"/>
        <end position="285"/>
    </location>
</feature>
<sequence>MIELAQLFRDMAWPIAILIAWFAGEYAYQWIKLPRISTYAVVGFVLAPTQIGLLPQTQAPMLLLANIAFGLMLFECGYRINLRWLRANPWLAASSLTESALTFVAVYIIASWFGLSLANALLLATLSMATSPATILRIINEQRSAGQVTERVLHLAALNCVLSVLAFKIVVGFVVLQTSGSLWQATYSSLIVLVMSLLLGAIAGALIPALLRLTKRTGQDCTLAFTIAVIGIVALAHSLKLSPILTALMFGLSARHHRIVLATSQRGFGALGDLLSILLFVFIASSLEWRHVTAGVGLGFAIIMARQIAKIGGITLFAHLSGISLRKGVLIGVASTPLSAFVILVLEQTRYLGISLVDQLSSLAAAALSIEIFGPILVQRALVWANEVPDRKEF</sequence>
<evidence type="ECO:0000259" key="6">
    <source>
        <dbReference type="Pfam" id="PF00999"/>
    </source>
</evidence>
<feature type="transmembrane region" description="Helical" evidence="5">
    <location>
        <begin position="329"/>
        <end position="346"/>
    </location>
</feature>
<feature type="transmembrane region" description="Helical" evidence="5">
    <location>
        <begin position="292"/>
        <end position="309"/>
    </location>
</feature>
<feature type="transmembrane region" description="Helical" evidence="5">
    <location>
        <begin position="120"/>
        <end position="140"/>
    </location>
</feature>
<evidence type="ECO:0000256" key="3">
    <source>
        <dbReference type="ARBA" id="ARBA00022989"/>
    </source>
</evidence>
<protein>
    <submittedName>
        <fullName evidence="7">Cation:proton antiporter</fullName>
    </submittedName>
</protein>
<comment type="caution">
    <text evidence="7">The sequence shown here is derived from an EMBL/GenBank/DDBJ whole genome shotgun (WGS) entry which is preliminary data.</text>
</comment>
<dbReference type="PANTHER" id="PTHR43021:SF2">
    <property type="entry name" value="CATION_H+ EXCHANGER DOMAIN-CONTAINING PROTEIN"/>
    <property type="match status" value="1"/>
</dbReference>
<comment type="subcellular location">
    <subcellularLocation>
        <location evidence="1">Membrane</location>
        <topology evidence="1">Multi-pass membrane protein</topology>
    </subcellularLocation>
</comment>
<keyword evidence="2 5" id="KW-0812">Transmembrane</keyword>
<feature type="transmembrane region" description="Helical" evidence="5">
    <location>
        <begin position="152"/>
        <end position="175"/>
    </location>
</feature>
<dbReference type="RefSeq" id="WP_345920073.1">
    <property type="nucleotide sequence ID" value="NZ_JBDIVE010000006.1"/>
</dbReference>
<keyword evidence="3 5" id="KW-1133">Transmembrane helix</keyword>
<evidence type="ECO:0000313" key="8">
    <source>
        <dbReference type="Proteomes" id="UP001410394"/>
    </source>
</evidence>
<keyword evidence="8" id="KW-1185">Reference proteome</keyword>
<feature type="transmembrane region" description="Helical" evidence="5">
    <location>
        <begin position="223"/>
        <end position="248"/>
    </location>
</feature>
<feature type="transmembrane region" description="Helical" evidence="5">
    <location>
        <begin position="90"/>
        <end position="114"/>
    </location>
</feature>
<gene>
    <name evidence="7" type="ORF">ABDB84_12500</name>
</gene>
<dbReference type="Gene3D" id="1.20.1530.20">
    <property type="match status" value="1"/>
</dbReference>
<reference evidence="7 8" key="1">
    <citation type="journal article" date="2018" name="Int. J. Syst. Evol. Microbiol.">
        <title>Uliginosibacterium sediminicola sp. nov., isolated from freshwater sediment.</title>
        <authorList>
            <person name="Hwang W.M."/>
            <person name="Kim S.M."/>
            <person name="Kang K."/>
            <person name="Ahn T.Y."/>
        </authorList>
    </citation>
    <scope>NUCLEOTIDE SEQUENCE [LARGE SCALE GENOMIC DNA]</scope>
    <source>
        <strain evidence="7 8">M1-21</strain>
    </source>
</reference>
<evidence type="ECO:0000313" key="7">
    <source>
        <dbReference type="EMBL" id="MEN3069303.1"/>
    </source>
</evidence>
<accession>A0ABU9YZT4</accession>
<evidence type="ECO:0000256" key="5">
    <source>
        <dbReference type="SAM" id="Phobius"/>
    </source>
</evidence>
<evidence type="ECO:0000256" key="2">
    <source>
        <dbReference type="ARBA" id="ARBA00022692"/>
    </source>
</evidence>
<proteinExistence type="predicted"/>
<feature type="domain" description="Cation/H+ exchanger transmembrane" evidence="6">
    <location>
        <begin position="19"/>
        <end position="378"/>
    </location>
</feature>
<dbReference type="PANTHER" id="PTHR43021">
    <property type="entry name" value="NA(+)/H(+) ANTIPORTER-RELATED"/>
    <property type="match status" value="1"/>
</dbReference>
<evidence type="ECO:0000256" key="1">
    <source>
        <dbReference type="ARBA" id="ARBA00004141"/>
    </source>
</evidence>
<dbReference type="Pfam" id="PF00999">
    <property type="entry name" value="Na_H_Exchanger"/>
    <property type="match status" value="1"/>
</dbReference>
<name>A0ABU9YZT4_9RHOO</name>